<keyword evidence="2 6" id="KW-0349">Heme</keyword>
<dbReference type="PROSITE" id="PS51257">
    <property type="entry name" value="PROKAR_LIPOPROTEIN"/>
    <property type="match status" value="1"/>
</dbReference>
<evidence type="ECO:0000256" key="3">
    <source>
        <dbReference type="ARBA" id="ARBA00022723"/>
    </source>
</evidence>
<dbReference type="STRING" id="929556.Solca_1788"/>
<keyword evidence="1" id="KW-0813">Transport</keyword>
<gene>
    <name evidence="10" type="ordered locus">Solca_1788</name>
</gene>
<dbReference type="InterPro" id="IPR036909">
    <property type="entry name" value="Cyt_c-like_dom_sf"/>
</dbReference>
<keyword evidence="5 6" id="KW-0408">Iron</keyword>
<dbReference type="PANTHER" id="PTHR37823:SF1">
    <property type="entry name" value="CYTOCHROME C-553-LIKE"/>
    <property type="match status" value="1"/>
</dbReference>
<keyword evidence="8" id="KW-0732">Signal</keyword>
<dbReference type="PROSITE" id="PS51007">
    <property type="entry name" value="CYTC"/>
    <property type="match status" value="1"/>
</dbReference>
<evidence type="ECO:0000256" key="4">
    <source>
        <dbReference type="ARBA" id="ARBA00022982"/>
    </source>
</evidence>
<protein>
    <submittedName>
        <fullName evidence="10">Cytochrome c2</fullName>
    </submittedName>
</protein>
<organism evidence="10 11">
    <name type="scientific">Solitalea canadensis (strain ATCC 29591 / DSM 3403 / JCM 21819 / LMG 8368 / NBRC 15130 / NCIMB 12057 / USAM 9D)</name>
    <name type="common">Flexibacter canadensis</name>
    <dbReference type="NCBI Taxonomy" id="929556"/>
    <lineage>
        <taxon>Bacteria</taxon>
        <taxon>Pseudomonadati</taxon>
        <taxon>Bacteroidota</taxon>
        <taxon>Sphingobacteriia</taxon>
        <taxon>Sphingobacteriales</taxon>
        <taxon>Sphingobacteriaceae</taxon>
        <taxon>Solitalea</taxon>
    </lineage>
</organism>
<proteinExistence type="predicted"/>
<keyword evidence="3 6" id="KW-0479">Metal-binding</keyword>
<dbReference type="Pfam" id="PF00034">
    <property type="entry name" value="Cytochrom_C"/>
    <property type="match status" value="1"/>
</dbReference>
<dbReference type="InterPro" id="IPR051811">
    <property type="entry name" value="Cytochrome_c550/c551-like"/>
</dbReference>
<evidence type="ECO:0000313" key="10">
    <source>
        <dbReference type="EMBL" id="AFD06852.1"/>
    </source>
</evidence>
<dbReference type="eggNOG" id="COG2010">
    <property type="taxonomic scope" value="Bacteria"/>
</dbReference>
<accession>H8KU02</accession>
<evidence type="ECO:0000256" key="1">
    <source>
        <dbReference type="ARBA" id="ARBA00022448"/>
    </source>
</evidence>
<dbReference type="GO" id="GO:0009055">
    <property type="term" value="F:electron transfer activity"/>
    <property type="evidence" value="ECO:0007669"/>
    <property type="project" value="InterPro"/>
</dbReference>
<dbReference type="RefSeq" id="WP_014680079.1">
    <property type="nucleotide sequence ID" value="NC_017770.1"/>
</dbReference>
<keyword evidence="4" id="KW-0249">Electron transport</keyword>
<keyword evidence="11" id="KW-1185">Reference proteome</keyword>
<evidence type="ECO:0000313" key="11">
    <source>
        <dbReference type="Proteomes" id="UP000007590"/>
    </source>
</evidence>
<feature type="compositionally biased region" description="Low complexity" evidence="7">
    <location>
        <begin position="34"/>
        <end position="55"/>
    </location>
</feature>
<dbReference type="InterPro" id="IPR009056">
    <property type="entry name" value="Cyt_c-like_dom"/>
</dbReference>
<feature type="chain" id="PRO_5003613900" evidence="8">
    <location>
        <begin position="27"/>
        <end position="174"/>
    </location>
</feature>
<dbReference type="HOGENOM" id="CLU_131484_0_0_10"/>
<evidence type="ECO:0000259" key="9">
    <source>
        <dbReference type="PROSITE" id="PS51007"/>
    </source>
</evidence>
<evidence type="ECO:0000256" key="7">
    <source>
        <dbReference type="SAM" id="MobiDB-lite"/>
    </source>
</evidence>
<sequence>MKIHKTEKKSKRALFPFMLLSSLILASCGGNQQTTTESSAQAENTATESTAATASVNTHEHSDSKGVGKFTSVDVAAFKSDVATKGKTVFEAKCSACHKVDDQKIVGPGLKGVTQRRTPEWIMNMITNPEEMTKKDPVAKALLEEHLTQMTFQNVSDDEARDILEYLRQNDGAK</sequence>
<dbReference type="GO" id="GO:0020037">
    <property type="term" value="F:heme binding"/>
    <property type="evidence" value="ECO:0007669"/>
    <property type="project" value="InterPro"/>
</dbReference>
<dbReference type="KEGG" id="scn:Solca_1788"/>
<evidence type="ECO:0000256" key="6">
    <source>
        <dbReference type="PROSITE-ProRule" id="PRU00433"/>
    </source>
</evidence>
<feature type="region of interest" description="Disordered" evidence="7">
    <location>
        <begin position="32"/>
        <end position="65"/>
    </location>
</feature>
<dbReference type="EMBL" id="CP003349">
    <property type="protein sequence ID" value="AFD06852.1"/>
    <property type="molecule type" value="Genomic_DNA"/>
</dbReference>
<evidence type="ECO:0000256" key="5">
    <source>
        <dbReference type="ARBA" id="ARBA00023004"/>
    </source>
</evidence>
<dbReference type="Proteomes" id="UP000007590">
    <property type="component" value="Chromosome"/>
</dbReference>
<feature type="signal peptide" evidence="8">
    <location>
        <begin position="1"/>
        <end position="26"/>
    </location>
</feature>
<evidence type="ECO:0000256" key="8">
    <source>
        <dbReference type="SAM" id="SignalP"/>
    </source>
</evidence>
<reference evidence="10" key="1">
    <citation type="submission" date="2012-02" db="EMBL/GenBank/DDBJ databases">
        <title>The complete genome of Solitalea canadensis DSM 3403.</title>
        <authorList>
            <consortium name="US DOE Joint Genome Institute (JGI-PGF)"/>
            <person name="Lucas S."/>
            <person name="Copeland A."/>
            <person name="Lapidus A."/>
            <person name="Glavina del Rio T."/>
            <person name="Dalin E."/>
            <person name="Tice H."/>
            <person name="Bruce D."/>
            <person name="Goodwin L."/>
            <person name="Pitluck S."/>
            <person name="Peters L."/>
            <person name="Ovchinnikova G."/>
            <person name="Lu M."/>
            <person name="Kyrpides N."/>
            <person name="Mavromatis K."/>
            <person name="Ivanova N."/>
            <person name="Brettin T."/>
            <person name="Detter J.C."/>
            <person name="Han C."/>
            <person name="Larimer F."/>
            <person name="Land M."/>
            <person name="Hauser L."/>
            <person name="Markowitz V."/>
            <person name="Cheng J.-F."/>
            <person name="Hugenholtz P."/>
            <person name="Woyke T."/>
            <person name="Wu D."/>
            <person name="Spring S."/>
            <person name="Schroeder M."/>
            <person name="Kopitz M."/>
            <person name="Brambilla E."/>
            <person name="Klenk H.-P."/>
            <person name="Eisen J.A."/>
        </authorList>
    </citation>
    <scope>NUCLEOTIDE SEQUENCE</scope>
    <source>
        <strain evidence="10">DSM 3403</strain>
    </source>
</reference>
<dbReference type="SUPFAM" id="SSF46626">
    <property type="entry name" value="Cytochrome c"/>
    <property type="match status" value="1"/>
</dbReference>
<dbReference type="Gene3D" id="1.10.760.10">
    <property type="entry name" value="Cytochrome c-like domain"/>
    <property type="match status" value="1"/>
</dbReference>
<name>H8KU02_SOLCM</name>
<dbReference type="AlphaFoldDB" id="H8KU02"/>
<dbReference type="PANTHER" id="PTHR37823">
    <property type="entry name" value="CYTOCHROME C-553-LIKE"/>
    <property type="match status" value="1"/>
</dbReference>
<dbReference type="GO" id="GO:0046872">
    <property type="term" value="F:metal ion binding"/>
    <property type="evidence" value="ECO:0007669"/>
    <property type="project" value="UniProtKB-KW"/>
</dbReference>
<evidence type="ECO:0000256" key="2">
    <source>
        <dbReference type="ARBA" id="ARBA00022617"/>
    </source>
</evidence>
<feature type="domain" description="Cytochrome c" evidence="9">
    <location>
        <begin position="81"/>
        <end position="171"/>
    </location>
</feature>